<gene>
    <name evidence="9" type="ORF">ACFO3G_09220</name>
</gene>
<dbReference type="Proteomes" id="UP001596020">
    <property type="component" value="Unassembled WGS sequence"/>
</dbReference>
<evidence type="ECO:0000313" key="10">
    <source>
        <dbReference type="Proteomes" id="UP001596020"/>
    </source>
</evidence>
<keyword evidence="5 6" id="KW-0482">Metalloprotease</keyword>
<dbReference type="PANTHER" id="PTHR22726:SF24">
    <property type="entry name" value="M48 FAMILY METALLOPEPTIDASE"/>
    <property type="match status" value="1"/>
</dbReference>
<comment type="similarity">
    <text evidence="6">Belongs to the peptidase M48 family.</text>
</comment>
<feature type="region of interest" description="Disordered" evidence="7">
    <location>
        <begin position="264"/>
        <end position="297"/>
    </location>
</feature>
<evidence type="ECO:0000256" key="6">
    <source>
        <dbReference type="RuleBase" id="RU003983"/>
    </source>
</evidence>
<dbReference type="InterPro" id="IPR001915">
    <property type="entry name" value="Peptidase_M48"/>
</dbReference>
<feature type="domain" description="Peptidase M48" evidence="8">
    <location>
        <begin position="90"/>
        <end position="256"/>
    </location>
</feature>
<evidence type="ECO:0000256" key="1">
    <source>
        <dbReference type="ARBA" id="ARBA00022670"/>
    </source>
</evidence>
<dbReference type="PROSITE" id="PS51257">
    <property type="entry name" value="PROKAR_LIPOPROTEIN"/>
    <property type="match status" value="1"/>
</dbReference>
<keyword evidence="2" id="KW-0479">Metal-binding</keyword>
<evidence type="ECO:0000256" key="2">
    <source>
        <dbReference type="ARBA" id="ARBA00022723"/>
    </source>
</evidence>
<organism evidence="9 10">
    <name type="scientific">Falsiporphyromonas endometrii</name>
    <dbReference type="NCBI Taxonomy" id="1387297"/>
    <lineage>
        <taxon>Bacteria</taxon>
        <taxon>Pseudomonadati</taxon>
        <taxon>Bacteroidota</taxon>
        <taxon>Bacteroidia</taxon>
        <taxon>Bacteroidales</taxon>
        <taxon>Porphyromonadaceae</taxon>
        <taxon>Falsiporphyromonas</taxon>
    </lineage>
</organism>
<dbReference type="RefSeq" id="WP_380080159.1">
    <property type="nucleotide sequence ID" value="NZ_JBHSGO010000215.1"/>
</dbReference>
<dbReference type="Pfam" id="PF01435">
    <property type="entry name" value="Peptidase_M48"/>
    <property type="match status" value="1"/>
</dbReference>
<proteinExistence type="inferred from homology"/>
<name>A0ABV9K9X0_9PORP</name>
<keyword evidence="10" id="KW-1185">Reference proteome</keyword>
<evidence type="ECO:0000259" key="8">
    <source>
        <dbReference type="Pfam" id="PF01435"/>
    </source>
</evidence>
<reference evidence="10" key="1">
    <citation type="journal article" date="2019" name="Int. J. Syst. Evol. Microbiol.">
        <title>The Global Catalogue of Microorganisms (GCM) 10K type strain sequencing project: providing services to taxonomists for standard genome sequencing and annotation.</title>
        <authorList>
            <consortium name="The Broad Institute Genomics Platform"/>
            <consortium name="The Broad Institute Genome Sequencing Center for Infectious Disease"/>
            <person name="Wu L."/>
            <person name="Ma J."/>
        </authorList>
    </citation>
    <scope>NUCLEOTIDE SEQUENCE [LARGE SCALE GENOMIC DNA]</scope>
    <source>
        <strain evidence="10">CGMCC 4.7357</strain>
    </source>
</reference>
<dbReference type="InterPro" id="IPR051156">
    <property type="entry name" value="Mito/Outer_Membr_Metalloprot"/>
</dbReference>
<keyword evidence="4 6" id="KW-0862">Zinc</keyword>
<evidence type="ECO:0000256" key="5">
    <source>
        <dbReference type="ARBA" id="ARBA00023049"/>
    </source>
</evidence>
<accession>A0ABV9K9X0</accession>
<protein>
    <submittedName>
        <fullName evidence="9">M48 family metallopeptidase</fullName>
    </submittedName>
</protein>
<keyword evidence="1 6" id="KW-0645">Protease</keyword>
<dbReference type="EMBL" id="JBHSGO010000215">
    <property type="protein sequence ID" value="MFC4666770.1"/>
    <property type="molecule type" value="Genomic_DNA"/>
</dbReference>
<sequence>MNKIGRILVSLALGGLFLTSCSVVPITGRRQLSLVPDTEIMQSSLAQYRSFVNQAPRSRNTTYNAMVDRVGRKVAAATDAFLRKNNMASMANQMQWEFNTIESNQINAFCMPGGKIVVYTGLLKLVNSDDELACVIGHEVSHAVAKHSNERLSQEVLRQLGGQVLGVAVSNKNAALQQVIGQAYGLGTQLFVALPYGRKQEYEADKMGLVFMTMAGYNPNAAINFWKKMSAKSGGNQNELLSTHPSDAHRIAELQKYMPEALKYAPQGGPSKIQQNSVNSNKGGSGKKSKTSDKWHF</sequence>
<evidence type="ECO:0000256" key="3">
    <source>
        <dbReference type="ARBA" id="ARBA00022801"/>
    </source>
</evidence>
<comment type="cofactor">
    <cofactor evidence="6">
        <name>Zn(2+)</name>
        <dbReference type="ChEBI" id="CHEBI:29105"/>
    </cofactor>
    <text evidence="6">Binds 1 zinc ion per subunit.</text>
</comment>
<dbReference type="PANTHER" id="PTHR22726">
    <property type="entry name" value="METALLOENDOPEPTIDASE OMA1"/>
    <property type="match status" value="1"/>
</dbReference>
<dbReference type="CDD" id="cd07331">
    <property type="entry name" value="M48C_Oma1_like"/>
    <property type="match status" value="1"/>
</dbReference>
<comment type="caution">
    <text evidence="9">The sequence shown here is derived from an EMBL/GenBank/DDBJ whole genome shotgun (WGS) entry which is preliminary data.</text>
</comment>
<dbReference type="Gene3D" id="3.30.2010.10">
    <property type="entry name" value="Metalloproteases ('zincins'), catalytic domain"/>
    <property type="match status" value="1"/>
</dbReference>
<evidence type="ECO:0000256" key="4">
    <source>
        <dbReference type="ARBA" id="ARBA00022833"/>
    </source>
</evidence>
<evidence type="ECO:0000256" key="7">
    <source>
        <dbReference type="SAM" id="MobiDB-lite"/>
    </source>
</evidence>
<keyword evidence="3 6" id="KW-0378">Hydrolase</keyword>
<evidence type="ECO:0000313" key="9">
    <source>
        <dbReference type="EMBL" id="MFC4666770.1"/>
    </source>
</evidence>